<gene>
    <name evidence="1" type="ORF">ACFPP6_05980</name>
</gene>
<dbReference type="Proteomes" id="UP001596222">
    <property type="component" value="Unassembled WGS sequence"/>
</dbReference>
<organism evidence="1 2">
    <name type="scientific">Streptomyces aureoversilis</name>
    <dbReference type="NCBI Taxonomy" id="67277"/>
    <lineage>
        <taxon>Bacteria</taxon>
        <taxon>Bacillati</taxon>
        <taxon>Actinomycetota</taxon>
        <taxon>Actinomycetes</taxon>
        <taxon>Kitasatosporales</taxon>
        <taxon>Streptomycetaceae</taxon>
        <taxon>Streptomyces</taxon>
    </lineage>
</organism>
<comment type="caution">
    <text evidence="1">The sequence shown here is derived from an EMBL/GenBank/DDBJ whole genome shotgun (WGS) entry which is preliminary data.</text>
</comment>
<keyword evidence="2" id="KW-1185">Reference proteome</keyword>
<evidence type="ECO:0000313" key="2">
    <source>
        <dbReference type="Proteomes" id="UP001596222"/>
    </source>
</evidence>
<sequence>MSESGFSPRVADLLAAIRKQGGAWTTHRVLRTHSKNGHAAPNRGTARRDLDLLVRAGHLVRHYETPDRMFFTLNRAKGDG</sequence>
<name>A0ABV9ZUP0_9ACTN</name>
<proteinExistence type="predicted"/>
<dbReference type="EMBL" id="JBHSKJ010000003">
    <property type="protein sequence ID" value="MFC5144234.1"/>
    <property type="molecule type" value="Genomic_DNA"/>
</dbReference>
<reference evidence="2" key="1">
    <citation type="journal article" date="2019" name="Int. J. Syst. Evol. Microbiol.">
        <title>The Global Catalogue of Microorganisms (GCM) 10K type strain sequencing project: providing services to taxonomists for standard genome sequencing and annotation.</title>
        <authorList>
            <consortium name="The Broad Institute Genomics Platform"/>
            <consortium name="The Broad Institute Genome Sequencing Center for Infectious Disease"/>
            <person name="Wu L."/>
            <person name="Ma J."/>
        </authorList>
    </citation>
    <scope>NUCLEOTIDE SEQUENCE [LARGE SCALE GENOMIC DNA]</scope>
    <source>
        <strain evidence="2">CGMCC 4.1641</strain>
    </source>
</reference>
<evidence type="ECO:0000313" key="1">
    <source>
        <dbReference type="EMBL" id="MFC5144234.1"/>
    </source>
</evidence>
<protein>
    <submittedName>
        <fullName evidence="1">Uncharacterized protein</fullName>
    </submittedName>
</protein>
<accession>A0ABV9ZUP0</accession>